<accession>A0A1Y0CB20</accession>
<keyword evidence="1" id="KW-1133">Transmembrane helix</keyword>
<reference evidence="2 3" key="1">
    <citation type="submission" date="2017-04" db="EMBL/GenBank/DDBJ databases">
        <title>Whole Genome Sequence of 1,4-Dioxane Degrading Bacterium Mycobacterium dioxanotrophicus PH-06.</title>
        <authorList>
            <person name="He Y."/>
        </authorList>
    </citation>
    <scope>NUCLEOTIDE SEQUENCE [LARGE SCALE GENOMIC DNA]</scope>
    <source>
        <strain evidence="2 3">PH-06</strain>
    </source>
</reference>
<evidence type="ECO:0000313" key="2">
    <source>
        <dbReference type="EMBL" id="ART72458.1"/>
    </source>
</evidence>
<dbReference type="OrthoDB" id="3672894at2"/>
<keyword evidence="1" id="KW-0472">Membrane</keyword>
<feature type="transmembrane region" description="Helical" evidence="1">
    <location>
        <begin position="268"/>
        <end position="290"/>
    </location>
</feature>
<feature type="transmembrane region" description="Helical" evidence="1">
    <location>
        <begin position="57"/>
        <end position="79"/>
    </location>
</feature>
<keyword evidence="1" id="KW-0812">Transmembrane</keyword>
<protein>
    <recommendedName>
        <fullName evidence="4">Polysaccharide chain length determinant N-terminal domain-containing protein</fullName>
    </recommendedName>
</protein>
<evidence type="ECO:0000313" key="3">
    <source>
        <dbReference type="Proteomes" id="UP000195331"/>
    </source>
</evidence>
<dbReference type="RefSeq" id="WP_087079764.1">
    <property type="nucleotide sequence ID" value="NZ_CP020809.1"/>
</dbReference>
<dbReference type="KEGG" id="mdx:BTO20_31345"/>
<dbReference type="PANTHER" id="PTHR32309">
    <property type="entry name" value="TYROSINE-PROTEIN KINASE"/>
    <property type="match status" value="1"/>
</dbReference>
<evidence type="ECO:0000256" key="1">
    <source>
        <dbReference type="SAM" id="Phobius"/>
    </source>
</evidence>
<gene>
    <name evidence="2" type="ORF">BTO20_31345</name>
</gene>
<dbReference type="EMBL" id="CP020809">
    <property type="protein sequence ID" value="ART72458.1"/>
    <property type="molecule type" value="Genomic_DNA"/>
</dbReference>
<organism evidence="2 3">
    <name type="scientific">Mycobacterium dioxanotrophicus</name>
    <dbReference type="NCBI Taxonomy" id="482462"/>
    <lineage>
        <taxon>Bacteria</taxon>
        <taxon>Bacillati</taxon>
        <taxon>Actinomycetota</taxon>
        <taxon>Actinomycetes</taxon>
        <taxon>Mycobacteriales</taxon>
        <taxon>Mycobacteriaceae</taxon>
        <taxon>Mycobacterium</taxon>
    </lineage>
</organism>
<name>A0A1Y0CB20_9MYCO</name>
<sequence length="296" mass="31697">MHPAAYSRHRRIANQDVGAGVTTALPVAKVDSPAEAEGTKEIADRSNMTLFASNLKLIALLVSVVIIGAGTGYIGALVLPKQFAARAQLQYNLSNSVPNELLREDRTLTTQLVLLDSRAVLAPIASANGMTPEDFARNVSAEILDSSEIIQVEVRDRNAARAQMLLTRVIDGYLALANKSWRDPVRSYQESQIRSLQSQLDDVHKQLQVTAASGQDGTALVQRQEVLQTELDSLHAQLSSGPVSATEPPARVVTAPYQVADQVRPRPLLAAAAGAAAAVVVAGFVVLIVARRRARS</sequence>
<evidence type="ECO:0008006" key="4">
    <source>
        <dbReference type="Google" id="ProtNLM"/>
    </source>
</evidence>
<keyword evidence="3" id="KW-1185">Reference proteome</keyword>
<dbReference type="PANTHER" id="PTHR32309:SF31">
    <property type="entry name" value="CAPSULAR EXOPOLYSACCHARIDE FAMILY"/>
    <property type="match status" value="1"/>
</dbReference>
<dbReference type="AlphaFoldDB" id="A0A1Y0CB20"/>
<dbReference type="Proteomes" id="UP000195331">
    <property type="component" value="Chromosome"/>
</dbReference>
<proteinExistence type="predicted"/>
<dbReference type="InterPro" id="IPR050445">
    <property type="entry name" value="Bact_polysacc_biosynth/exp"/>
</dbReference>